<comment type="similarity">
    <text evidence="2">Belongs to the bacterial flagellin family.</text>
</comment>
<dbReference type="EMBL" id="JAEPES010000004">
    <property type="protein sequence ID" value="MBK4348697.1"/>
    <property type="molecule type" value="Genomic_DNA"/>
</dbReference>
<keyword evidence="7" id="KW-1185">Reference proteome</keyword>
<dbReference type="RefSeq" id="WP_200556892.1">
    <property type="nucleotide sequence ID" value="NZ_JAEPES010000004.1"/>
</dbReference>
<evidence type="ECO:0000313" key="7">
    <source>
        <dbReference type="Proteomes" id="UP000636458"/>
    </source>
</evidence>
<dbReference type="InterPro" id="IPR001029">
    <property type="entry name" value="Flagellin_N"/>
</dbReference>
<evidence type="ECO:0000313" key="6">
    <source>
        <dbReference type="EMBL" id="MBK4348697.1"/>
    </source>
</evidence>
<dbReference type="PANTHER" id="PTHR42792:SF1">
    <property type="entry name" value="FLAGELLAR HOOK-ASSOCIATED PROTEIN 3"/>
    <property type="match status" value="1"/>
</dbReference>
<dbReference type="SUPFAM" id="SSF64518">
    <property type="entry name" value="Phase 1 flagellin"/>
    <property type="match status" value="1"/>
</dbReference>
<dbReference type="PANTHER" id="PTHR42792">
    <property type="entry name" value="FLAGELLIN"/>
    <property type="match status" value="1"/>
</dbReference>
<dbReference type="NCBIfam" id="TIGR02550">
    <property type="entry name" value="flagell_flgL"/>
    <property type="match status" value="1"/>
</dbReference>
<keyword evidence="6" id="KW-0966">Cell projection</keyword>
<evidence type="ECO:0000259" key="4">
    <source>
        <dbReference type="Pfam" id="PF00669"/>
    </source>
</evidence>
<keyword evidence="6" id="KW-0969">Cilium</keyword>
<dbReference type="GO" id="GO:0005198">
    <property type="term" value="F:structural molecule activity"/>
    <property type="evidence" value="ECO:0007669"/>
    <property type="project" value="InterPro"/>
</dbReference>
<dbReference type="AlphaFoldDB" id="A0A934SL39"/>
<reference evidence="6" key="1">
    <citation type="submission" date="2021-01" db="EMBL/GenBank/DDBJ databases">
        <title>Lacisediminihabitans sp. nov. strain G11-30, isolated from Antarctic Soil.</title>
        <authorList>
            <person name="Li J."/>
        </authorList>
    </citation>
    <scope>NUCLEOTIDE SEQUENCE</scope>
    <source>
        <strain evidence="6">G11-30</strain>
    </source>
</reference>
<evidence type="ECO:0000256" key="1">
    <source>
        <dbReference type="ARBA" id="ARBA00004365"/>
    </source>
</evidence>
<dbReference type="InterPro" id="IPR001492">
    <property type="entry name" value="Flagellin"/>
</dbReference>
<accession>A0A934SL39</accession>
<gene>
    <name evidence="6" type="primary">flgL</name>
    <name evidence="6" type="ORF">IV501_13725</name>
</gene>
<keyword evidence="3" id="KW-0975">Bacterial flagellum</keyword>
<sequence>MLTRVTSQTRMLNAQHNLQSSAAQLARLQDQSTTLKKIAVPSDDPSGTADSMRVRAAQSANAQYGRNIDDATGWLDTVDSTLSATTDILRRVRDLTVQGASDGSLSATAKEAIAKELEGLKSDLMAKANTSYLGRTVFAGNSDAGVAVNPNYTFTGTGSTVQRQMDGTSSVRVDSDGAAVFGSGATSVFALLDTIVSDLRTGVNVGPQLANIDSAMTAVSTEQSSVGARQLQVERAKGLNVAATGTLEAKRADVEDVDIAEMVLQLKQQEVTYQSALAVTSRTLQPTLMDFLR</sequence>
<dbReference type="Pfam" id="PF00669">
    <property type="entry name" value="Flagellin_N"/>
    <property type="match status" value="1"/>
</dbReference>
<comment type="subcellular location">
    <subcellularLocation>
        <location evidence="1">Bacterial flagellum</location>
    </subcellularLocation>
</comment>
<proteinExistence type="inferred from homology"/>
<evidence type="ECO:0000256" key="2">
    <source>
        <dbReference type="ARBA" id="ARBA00005709"/>
    </source>
</evidence>
<name>A0A934SL39_9MICO</name>
<evidence type="ECO:0000256" key="3">
    <source>
        <dbReference type="ARBA" id="ARBA00023143"/>
    </source>
</evidence>
<protein>
    <submittedName>
        <fullName evidence="6">Flagellar hook-associated protein FlgL</fullName>
    </submittedName>
</protein>
<dbReference type="Pfam" id="PF00700">
    <property type="entry name" value="Flagellin_C"/>
    <property type="match status" value="1"/>
</dbReference>
<evidence type="ECO:0000259" key="5">
    <source>
        <dbReference type="Pfam" id="PF00700"/>
    </source>
</evidence>
<dbReference type="GO" id="GO:0009424">
    <property type="term" value="C:bacterial-type flagellum hook"/>
    <property type="evidence" value="ECO:0007669"/>
    <property type="project" value="InterPro"/>
</dbReference>
<dbReference type="InterPro" id="IPR046358">
    <property type="entry name" value="Flagellin_C"/>
</dbReference>
<dbReference type="InterPro" id="IPR013384">
    <property type="entry name" value="Flagell_FlgL"/>
</dbReference>
<feature type="domain" description="Flagellin N-terminal" evidence="4">
    <location>
        <begin position="8"/>
        <end position="142"/>
    </location>
</feature>
<feature type="domain" description="Flagellin C-terminal" evidence="5">
    <location>
        <begin position="209"/>
        <end position="285"/>
    </location>
</feature>
<keyword evidence="6" id="KW-0282">Flagellum</keyword>
<comment type="caution">
    <text evidence="6">The sequence shown here is derived from an EMBL/GenBank/DDBJ whole genome shotgun (WGS) entry which is preliminary data.</text>
</comment>
<organism evidence="6 7">
    <name type="scientific">Lacisediminihabitans changchengi</name>
    <dbReference type="NCBI Taxonomy" id="2787634"/>
    <lineage>
        <taxon>Bacteria</taxon>
        <taxon>Bacillati</taxon>
        <taxon>Actinomycetota</taxon>
        <taxon>Actinomycetes</taxon>
        <taxon>Micrococcales</taxon>
        <taxon>Microbacteriaceae</taxon>
        <taxon>Lacisediminihabitans</taxon>
    </lineage>
</organism>
<dbReference type="Gene3D" id="1.20.1330.10">
    <property type="entry name" value="f41 fragment of flagellin, N-terminal domain"/>
    <property type="match status" value="1"/>
</dbReference>
<dbReference type="GO" id="GO:0071973">
    <property type="term" value="P:bacterial-type flagellum-dependent cell motility"/>
    <property type="evidence" value="ECO:0007669"/>
    <property type="project" value="InterPro"/>
</dbReference>
<dbReference type="Proteomes" id="UP000636458">
    <property type="component" value="Unassembled WGS sequence"/>
</dbReference>